<sequence>MGAAEPLRSVLWVKRQRCAVSLDPARALLRWWRSPGPGAGAPGADACSVPVSEIITVEETDIHGRHYGRGKWQKMEKPFAFTVHCVKRARRHRWRWAQVTFCCAEEPVCHLWLQTLRELLEKLSMWREARSPGPARDPVIVAASLPFAHLPVTKCAAELGWLKNIPVLPVTGPAWHRALPRAWPSLTGREVAGGGGGGRGQAPGPTEPQVLFLGSGEGDSYVPGGCGE</sequence>
<reference evidence="3" key="2">
    <citation type="submission" date="2025-08" db="UniProtKB">
        <authorList>
            <consortium name="Ensembl"/>
        </authorList>
    </citation>
    <scope>IDENTIFICATION</scope>
</reference>
<evidence type="ECO:0000313" key="4">
    <source>
        <dbReference type="Proteomes" id="UP000694399"/>
    </source>
</evidence>
<organism evidence="3 4">
    <name type="scientific">Panthera leo</name>
    <name type="common">Lion</name>
    <dbReference type="NCBI Taxonomy" id="9689"/>
    <lineage>
        <taxon>Eukaryota</taxon>
        <taxon>Metazoa</taxon>
        <taxon>Chordata</taxon>
        <taxon>Craniata</taxon>
        <taxon>Vertebrata</taxon>
        <taxon>Euteleostomi</taxon>
        <taxon>Mammalia</taxon>
        <taxon>Eutheria</taxon>
        <taxon>Laurasiatheria</taxon>
        <taxon>Carnivora</taxon>
        <taxon>Feliformia</taxon>
        <taxon>Felidae</taxon>
        <taxon>Pantherinae</taxon>
        <taxon>Panthera</taxon>
    </lineage>
</organism>
<evidence type="ECO:0000256" key="1">
    <source>
        <dbReference type="SAM" id="MobiDB-lite"/>
    </source>
</evidence>
<feature type="region of interest" description="Disordered" evidence="1">
    <location>
        <begin position="187"/>
        <end position="228"/>
    </location>
</feature>
<evidence type="ECO:0000259" key="2">
    <source>
        <dbReference type="Pfam" id="PF25382"/>
    </source>
</evidence>
<dbReference type="Pfam" id="PF25382">
    <property type="entry name" value="PH_CERK"/>
    <property type="match status" value="1"/>
</dbReference>
<name>A0A8C8Y369_PANLE</name>
<proteinExistence type="predicted"/>
<reference evidence="3" key="3">
    <citation type="submission" date="2025-09" db="UniProtKB">
        <authorList>
            <consortium name="Ensembl"/>
        </authorList>
    </citation>
    <scope>IDENTIFICATION</scope>
</reference>
<reference evidence="3" key="1">
    <citation type="journal article" date="2019" name="bioRxiv">
        <title>Long live the king: chromosome-level assembly of the lion (Panthera leo) using linked-read, Hi-C, and long read data.</title>
        <authorList>
            <person name="Armstrong E.E."/>
            <person name="Taylor R.W."/>
            <person name="Miller D.E."/>
            <person name="Kaelin C."/>
            <person name="Barsh G."/>
            <person name="Hadly E.A."/>
            <person name="Petrov D."/>
        </authorList>
    </citation>
    <scope>NUCLEOTIDE SEQUENCE [LARGE SCALE GENOMIC DNA]</scope>
</reference>
<keyword evidence="4" id="KW-1185">Reference proteome</keyword>
<accession>A0A8C8Y369</accession>
<protein>
    <recommendedName>
        <fullName evidence="2">Ceramide kinase PH domain-containing protein</fullName>
    </recommendedName>
</protein>
<dbReference type="GeneTree" id="ENSGT00940000156976"/>
<feature type="domain" description="Ceramide kinase PH" evidence="2">
    <location>
        <begin position="7"/>
        <end position="116"/>
    </location>
</feature>
<feature type="compositionally biased region" description="Gly residues" evidence="1">
    <location>
        <begin position="191"/>
        <end position="201"/>
    </location>
</feature>
<evidence type="ECO:0000313" key="3">
    <source>
        <dbReference type="Ensembl" id="ENSPLOP00000027777.1"/>
    </source>
</evidence>
<dbReference type="InterPro" id="IPR057465">
    <property type="entry name" value="CERK_PH"/>
</dbReference>
<dbReference type="Ensembl" id="ENSPLOT00000030689.1">
    <property type="protein sequence ID" value="ENSPLOP00000027777.1"/>
    <property type="gene ID" value="ENSPLOG00000020363.1"/>
</dbReference>
<dbReference type="AlphaFoldDB" id="A0A8C8Y369"/>
<dbReference type="Proteomes" id="UP000694399">
    <property type="component" value="Chromosome C1"/>
</dbReference>